<keyword evidence="2" id="KW-0472">Membrane</keyword>
<feature type="domain" description="GmrSD restriction endonucleases C-terminal" evidence="3">
    <location>
        <begin position="128"/>
        <end position="264"/>
    </location>
</feature>
<accession>R7YD10</accession>
<keyword evidence="2" id="KW-1133">Transmembrane helix</keyword>
<evidence type="ECO:0000256" key="2">
    <source>
        <dbReference type="SAM" id="Phobius"/>
    </source>
</evidence>
<dbReference type="RefSeq" id="WP_010841686.1">
    <property type="nucleotide sequence ID" value="NZ_AQPW01000004.1"/>
</dbReference>
<feature type="transmembrane region" description="Helical" evidence="2">
    <location>
        <begin position="24"/>
        <end position="45"/>
    </location>
</feature>
<proteinExistence type="predicted"/>
<protein>
    <recommendedName>
        <fullName evidence="3">GmrSD restriction endonucleases C-terminal domain-containing protein</fullName>
    </recommendedName>
</protein>
<sequence>MSAHRVTGGTVGASCNDSEVRRRAAWLSVVIAAVSVAVGASALFVTGTGIDTAPGSGPPTPTSPAIGSSASPSPQPQTSAPAADRALTDLASLDVKGRAPKTGYARTRFGRAWDDAADVQFGRNGCRTREDILRRDLTGITFHADGCRVLAGTLADPYTGTTIPFTRGQETSALVQVDHVVALSDAWQKGAASWAAGKRIAFANDPRNLQAVSGTVNQQKSDGDAATWLPPNKAYRCTYVGRQIEVKKSYGLWVTPAERDAMRRVLASC</sequence>
<evidence type="ECO:0000313" key="5">
    <source>
        <dbReference type="Proteomes" id="UP000013569"/>
    </source>
</evidence>
<dbReference type="PATRIC" id="fig|1316928.3.peg.1233"/>
<feature type="compositionally biased region" description="Low complexity" evidence="1">
    <location>
        <begin position="63"/>
        <end position="83"/>
    </location>
</feature>
<reference evidence="4 5" key="1">
    <citation type="journal article" date="2013" name="Genome Announc.">
        <title>Draft Genome Sequence of a Benzothiophene-Desulfurizing Bacterium, Gordona terrae Strain C-6.</title>
        <authorList>
            <person name="Wang W."/>
            <person name="Ma T."/>
            <person name="Ren Y."/>
            <person name="Li G."/>
        </authorList>
    </citation>
    <scope>NUCLEOTIDE SEQUENCE [LARGE SCALE GENOMIC DNA]</scope>
    <source>
        <strain evidence="4 5">C-6</strain>
    </source>
</reference>
<keyword evidence="2" id="KW-0812">Transmembrane</keyword>
<evidence type="ECO:0000259" key="3">
    <source>
        <dbReference type="Pfam" id="PF07510"/>
    </source>
</evidence>
<dbReference type="EMBL" id="AQPW01000004">
    <property type="protein sequence ID" value="EON33925.1"/>
    <property type="molecule type" value="Genomic_DNA"/>
</dbReference>
<evidence type="ECO:0000313" key="4">
    <source>
        <dbReference type="EMBL" id="EON33925.1"/>
    </source>
</evidence>
<organism evidence="4 5">
    <name type="scientific">Gordonia terrae C-6</name>
    <dbReference type="NCBI Taxonomy" id="1316928"/>
    <lineage>
        <taxon>Bacteria</taxon>
        <taxon>Bacillati</taxon>
        <taxon>Actinomycetota</taxon>
        <taxon>Actinomycetes</taxon>
        <taxon>Mycobacteriales</taxon>
        <taxon>Gordoniaceae</taxon>
        <taxon>Gordonia</taxon>
    </lineage>
</organism>
<dbReference type="Pfam" id="PF07510">
    <property type="entry name" value="GmrSD_C"/>
    <property type="match status" value="1"/>
</dbReference>
<evidence type="ECO:0000256" key="1">
    <source>
        <dbReference type="SAM" id="MobiDB-lite"/>
    </source>
</evidence>
<dbReference type="AlphaFoldDB" id="R7YD10"/>
<dbReference type="PANTHER" id="PTHR24094:SF15">
    <property type="entry name" value="AMP-DEPENDENT SYNTHETASE_LIGASE DOMAIN-CONTAINING PROTEIN-RELATED"/>
    <property type="match status" value="1"/>
</dbReference>
<dbReference type="PANTHER" id="PTHR24094">
    <property type="entry name" value="SECRETED PROTEIN"/>
    <property type="match status" value="1"/>
</dbReference>
<feature type="region of interest" description="Disordered" evidence="1">
    <location>
        <begin position="52"/>
        <end position="83"/>
    </location>
</feature>
<dbReference type="Proteomes" id="UP000013569">
    <property type="component" value="Unassembled WGS sequence"/>
</dbReference>
<dbReference type="InterPro" id="IPR011089">
    <property type="entry name" value="GmrSD_C"/>
</dbReference>
<comment type="caution">
    <text evidence="4">The sequence shown here is derived from an EMBL/GenBank/DDBJ whole genome shotgun (WGS) entry which is preliminary data.</text>
</comment>
<gene>
    <name evidence="4" type="ORF">GTC6_06142</name>
</gene>
<name>R7YD10_9ACTN</name>